<reference evidence="3" key="1">
    <citation type="submission" date="2016-10" db="EMBL/GenBank/DDBJ databases">
        <authorList>
            <person name="Varghese N."/>
            <person name="Submissions S."/>
        </authorList>
    </citation>
    <scope>NUCLEOTIDE SEQUENCE [LARGE SCALE GENOMIC DNA]</scope>
    <source>
        <strain evidence="3">DSM 15363</strain>
    </source>
</reference>
<gene>
    <name evidence="2" type="ORF">SAMN04489796_1011277</name>
</gene>
<proteinExistence type="predicted"/>
<evidence type="ECO:0000256" key="1">
    <source>
        <dbReference type="SAM" id="SignalP"/>
    </source>
</evidence>
<accession>A0A1G7ZAP1</accession>
<dbReference type="OrthoDB" id="1448540at2"/>
<protein>
    <recommendedName>
        <fullName evidence="4">Fibronectin type-III domain-containing protein</fullName>
    </recommendedName>
</protein>
<keyword evidence="1" id="KW-0732">Signal</keyword>
<keyword evidence="3" id="KW-1185">Reference proteome</keyword>
<evidence type="ECO:0008006" key="4">
    <source>
        <dbReference type="Google" id="ProtNLM"/>
    </source>
</evidence>
<evidence type="ECO:0000313" key="3">
    <source>
        <dbReference type="Proteomes" id="UP000199492"/>
    </source>
</evidence>
<feature type="signal peptide" evidence="1">
    <location>
        <begin position="1"/>
        <end position="21"/>
    </location>
</feature>
<organism evidence="2 3">
    <name type="scientific">Winogradskyella thalassocola</name>
    <dbReference type="NCBI Taxonomy" id="262004"/>
    <lineage>
        <taxon>Bacteria</taxon>
        <taxon>Pseudomonadati</taxon>
        <taxon>Bacteroidota</taxon>
        <taxon>Flavobacteriia</taxon>
        <taxon>Flavobacteriales</taxon>
        <taxon>Flavobacteriaceae</taxon>
        <taxon>Winogradskyella</taxon>
    </lineage>
</organism>
<dbReference type="RefSeq" id="WP_092466713.1">
    <property type="nucleotide sequence ID" value="NZ_FNCZ01000001.1"/>
</dbReference>
<sequence length="118" mass="12732">MKIFTSILLIGVTLLLFNCNADDDQSKENRNPSAFIVTEGAATNTGIPFNWTAAVDPDNDTIVYAVYSNGDLLIEDLNALTYVIEYNLFLSGHNTILVSASDGFGGVAEQELVVNLLS</sequence>
<dbReference type="EMBL" id="FNCZ01000001">
    <property type="protein sequence ID" value="SDH05689.1"/>
    <property type="molecule type" value="Genomic_DNA"/>
</dbReference>
<dbReference type="Proteomes" id="UP000199492">
    <property type="component" value="Unassembled WGS sequence"/>
</dbReference>
<evidence type="ECO:0000313" key="2">
    <source>
        <dbReference type="EMBL" id="SDH05689.1"/>
    </source>
</evidence>
<name>A0A1G7ZAP1_9FLAO</name>
<dbReference type="AlphaFoldDB" id="A0A1G7ZAP1"/>
<feature type="chain" id="PRO_5011655225" description="Fibronectin type-III domain-containing protein" evidence="1">
    <location>
        <begin position="22"/>
        <end position="118"/>
    </location>
</feature>